<dbReference type="RefSeq" id="WP_009346794.1">
    <property type="nucleotide sequence ID" value="NZ_JH376827.1"/>
</dbReference>
<evidence type="ECO:0000256" key="12">
    <source>
        <dbReference type="SAM" id="MobiDB-lite"/>
    </source>
</evidence>
<feature type="compositionally biased region" description="Basic and acidic residues" evidence="12">
    <location>
        <begin position="12"/>
        <end position="26"/>
    </location>
</feature>
<accession>G5G9Y2</accession>
<evidence type="ECO:0000256" key="10">
    <source>
        <dbReference type="ARBA" id="ARBA00029774"/>
    </source>
</evidence>
<dbReference type="HOGENOM" id="CLU_031397_3_2_10"/>
<dbReference type="InterPro" id="IPR006070">
    <property type="entry name" value="Sua5-like_dom"/>
</dbReference>
<keyword evidence="5" id="KW-0808">Transferase</keyword>
<sequence length="216" mass="24319">MTSMSNKKFQKKTSEERVLPERPKPLPREWQEDIRQAVEVMNRGGIILYPTDTIWGLGCDATNEEAVKKIYEIKRRTDSKALITLVDSEAKVQFYVREVPNVAWDIIELSTKPTTIIYDEARNLATNLLAEDGSVGIRITNEPFSKQLCFRMKRAIVSTSANISGDPSPHKFRDIPNEILEAVDYICTSRRGEKGNPPASSIIKLGAGGLVEVIRR</sequence>
<keyword evidence="4" id="KW-0963">Cytoplasm</keyword>
<dbReference type="GO" id="GO:0006450">
    <property type="term" value="P:regulation of translational fidelity"/>
    <property type="evidence" value="ECO:0007669"/>
    <property type="project" value="TreeGrafter"/>
</dbReference>
<evidence type="ECO:0000256" key="7">
    <source>
        <dbReference type="ARBA" id="ARBA00022695"/>
    </source>
</evidence>
<dbReference type="GO" id="GO:0008033">
    <property type="term" value="P:tRNA processing"/>
    <property type="evidence" value="ECO:0007669"/>
    <property type="project" value="UniProtKB-KW"/>
</dbReference>
<evidence type="ECO:0000256" key="5">
    <source>
        <dbReference type="ARBA" id="ARBA00022679"/>
    </source>
</evidence>
<dbReference type="Gene3D" id="3.90.870.10">
    <property type="entry name" value="DHBP synthase"/>
    <property type="match status" value="1"/>
</dbReference>
<dbReference type="InterPro" id="IPR017945">
    <property type="entry name" value="DHBP_synth_RibB-like_a/b_dom"/>
</dbReference>
<dbReference type="PROSITE" id="PS51163">
    <property type="entry name" value="YRDC"/>
    <property type="match status" value="1"/>
</dbReference>
<evidence type="ECO:0000256" key="9">
    <source>
        <dbReference type="ARBA" id="ARBA00022840"/>
    </source>
</evidence>
<dbReference type="EC" id="2.7.7.87" evidence="3"/>
<gene>
    <name evidence="14" type="ORF">HMPREF9332_00383</name>
</gene>
<evidence type="ECO:0000313" key="15">
    <source>
        <dbReference type="Proteomes" id="UP000015993"/>
    </source>
</evidence>
<dbReference type="PANTHER" id="PTHR17490">
    <property type="entry name" value="SUA5"/>
    <property type="match status" value="1"/>
</dbReference>
<dbReference type="PANTHER" id="PTHR17490:SF16">
    <property type="entry name" value="THREONYLCARBAMOYL-AMP SYNTHASE"/>
    <property type="match status" value="1"/>
</dbReference>
<comment type="similarity">
    <text evidence="2">Belongs to the SUA5 family.</text>
</comment>
<dbReference type="eggNOG" id="COG0009">
    <property type="taxonomic scope" value="Bacteria"/>
</dbReference>
<name>G5G9Y2_9BACT</name>
<dbReference type="GO" id="GO:0005737">
    <property type="term" value="C:cytoplasm"/>
    <property type="evidence" value="ECO:0007669"/>
    <property type="project" value="UniProtKB-SubCell"/>
</dbReference>
<feature type="domain" description="YrdC-like" evidence="13">
    <location>
        <begin position="31"/>
        <end position="216"/>
    </location>
</feature>
<evidence type="ECO:0000256" key="4">
    <source>
        <dbReference type="ARBA" id="ARBA00022490"/>
    </source>
</evidence>
<organism evidence="14 15">
    <name type="scientific">Alloprevotella rava F0323</name>
    <dbReference type="NCBI Taxonomy" id="679199"/>
    <lineage>
        <taxon>Bacteria</taxon>
        <taxon>Pseudomonadati</taxon>
        <taxon>Bacteroidota</taxon>
        <taxon>Bacteroidia</taxon>
        <taxon>Bacteroidales</taxon>
        <taxon>Prevotellaceae</taxon>
        <taxon>Alloprevotella</taxon>
    </lineage>
</organism>
<protein>
    <recommendedName>
        <fullName evidence="10">L-threonylcarbamoyladenylate synthase</fullName>
        <ecNumber evidence="3">2.7.7.87</ecNumber>
    </recommendedName>
    <alternativeName>
        <fullName evidence="10">L-threonylcarbamoyladenylate synthase</fullName>
    </alternativeName>
</protein>
<dbReference type="GO" id="GO:0005524">
    <property type="term" value="F:ATP binding"/>
    <property type="evidence" value="ECO:0007669"/>
    <property type="project" value="UniProtKB-KW"/>
</dbReference>
<proteinExistence type="inferred from homology"/>
<keyword evidence="6" id="KW-0819">tRNA processing</keyword>
<evidence type="ECO:0000259" key="13">
    <source>
        <dbReference type="PROSITE" id="PS51163"/>
    </source>
</evidence>
<dbReference type="GO" id="GO:0061710">
    <property type="term" value="F:L-threonylcarbamoyladenylate synthase"/>
    <property type="evidence" value="ECO:0007669"/>
    <property type="project" value="UniProtKB-EC"/>
</dbReference>
<evidence type="ECO:0000313" key="14">
    <source>
        <dbReference type="EMBL" id="EHG24182.1"/>
    </source>
</evidence>
<dbReference type="STRING" id="679199.HMPREF9332_00383"/>
<comment type="caution">
    <text evidence="14">The sequence shown here is derived from an EMBL/GenBank/DDBJ whole genome shotgun (WGS) entry which is preliminary data.</text>
</comment>
<dbReference type="GO" id="GO:0000049">
    <property type="term" value="F:tRNA binding"/>
    <property type="evidence" value="ECO:0007669"/>
    <property type="project" value="TreeGrafter"/>
</dbReference>
<keyword evidence="15" id="KW-1185">Reference proteome</keyword>
<evidence type="ECO:0000256" key="3">
    <source>
        <dbReference type="ARBA" id="ARBA00012584"/>
    </source>
</evidence>
<keyword evidence="8" id="KW-0547">Nucleotide-binding</keyword>
<dbReference type="InterPro" id="IPR050156">
    <property type="entry name" value="TC-AMP_synthase_SUA5"/>
</dbReference>
<reference evidence="14 15" key="1">
    <citation type="submission" date="2011-08" db="EMBL/GenBank/DDBJ databases">
        <title>The Genome Sequence of Prevotella sp. oral taxon 302 str. F0323.</title>
        <authorList>
            <consortium name="The Broad Institute Genome Sequencing Platform"/>
            <person name="Earl A."/>
            <person name="Ward D."/>
            <person name="Feldgarden M."/>
            <person name="Gevers D."/>
            <person name="Izard J."/>
            <person name="Blanton J.M."/>
            <person name="Baranova O.V."/>
            <person name="Tanner A.C."/>
            <person name="Dewhirst F.E."/>
            <person name="Young S.K."/>
            <person name="Zeng Q."/>
            <person name="Gargeya S."/>
            <person name="Fitzgerald M."/>
            <person name="Haas B."/>
            <person name="Abouelleil A."/>
            <person name="Alvarado L."/>
            <person name="Arachchi H.M."/>
            <person name="Berlin A."/>
            <person name="Brown A."/>
            <person name="Chapman S.B."/>
            <person name="Chen Z."/>
            <person name="Dunbar C."/>
            <person name="Freedman E."/>
            <person name="Gearin G."/>
            <person name="Gellesch M."/>
            <person name="Goldberg J."/>
            <person name="Griggs A."/>
            <person name="Gujja S."/>
            <person name="Heiman D."/>
            <person name="Howarth C."/>
            <person name="Larson L."/>
            <person name="Lui A."/>
            <person name="MacDonald P.J.P."/>
            <person name="Montmayeur A."/>
            <person name="Murphy C."/>
            <person name="Neiman D."/>
            <person name="Pearson M."/>
            <person name="Priest M."/>
            <person name="Roberts A."/>
            <person name="Saif S."/>
            <person name="Shea T."/>
            <person name="Shenoy N."/>
            <person name="Sisk P."/>
            <person name="Stolte C."/>
            <person name="Sykes S."/>
            <person name="Wortman J."/>
            <person name="Nusbaum C."/>
            <person name="Birren B."/>
        </authorList>
    </citation>
    <scope>NUCLEOTIDE SEQUENCE [LARGE SCALE GENOMIC DNA]</scope>
    <source>
        <strain evidence="14 15">F0323</strain>
    </source>
</reference>
<dbReference type="Pfam" id="PF01300">
    <property type="entry name" value="Sua5_yciO_yrdC"/>
    <property type="match status" value="1"/>
</dbReference>
<dbReference type="SUPFAM" id="SSF55821">
    <property type="entry name" value="YrdC/RibB"/>
    <property type="match status" value="1"/>
</dbReference>
<dbReference type="NCBIfam" id="TIGR00057">
    <property type="entry name" value="L-threonylcarbamoyladenylate synthase"/>
    <property type="match status" value="1"/>
</dbReference>
<evidence type="ECO:0000256" key="11">
    <source>
        <dbReference type="ARBA" id="ARBA00048366"/>
    </source>
</evidence>
<keyword evidence="7" id="KW-0548">Nucleotidyltransferase</keyword>
<feature type="region of interest" description="Disordered" evidence="12">
    <location>
        <begin position="1"/>
        <end position="26"/>
    </location>
</feature>
<evidence type="ECO:0000256" key="2">
    <source>
        <dbReference type="ARBA" id="ARBA00007663"/>
    </source>
</evidence>
<evidence type="ECO:0000256" key="1">
    <source>
        <dbReference type="ARBA" id="ARBA00004496"/>
    </source>
</evidence>
<comment type="catalytic activity">
    <reaction evidence="11">
        <text>L-threonine + hydrogencarbonate + ATP = L-threonylcarbamoyladenylate + diphosphate + H2O</text>
        <dbReference type="Rhea" id="RHEA:36407"/>
        <dbReference type="ChEBI" id="CHEBI:15377"/>
        <dbReference type="ChEBI" id="CHEBI:17544"/>
        <dbReference type="ChEBI" id="CHEBI:30616"/>
        <dbReference type="ChEBI" id="CHEBI:33019"/>
        <dbReference type="ChEBI" id="CHEBI:57926"/>
        <dbReference type="ChEBI" id="CHEBI:73682"/>
        <dbReference type="EC" id="2.7.7.87"/>
    </reaction>
</comment>
<comment type="subcellular location">
    <subcellularLocation>
        <location evidence="1">Cytoplasm</location>
    </subcellularLocation>
</comment>
<dbReference type="EMBL" id="ACZK01000010">
    <property type="protein sequence ID" value="EHG24182.1"/>
    <property type="molecule type" value="Genomic_DNA"/>
</dbReference>
<dbReference type="GO" id="GO:0003725">
    <property type="term" value="F:double-stranded RNA binding"/>
    <property type="evidence" value="ECO:0007669"/>
    <property type="project" value="InterPro"/>
</dbReference>
<dbReference type="AlphaFoldDB" id="G5G9Y2"/>
<evidence type="ECO:0000256" key="6">
    <source>
        <dbReference type="ARBA" id="ARBA00022694"/>
    </source>
</evidence>
<keyword evidence="9" id="KW-0067">ATP-binding</keyword>
<dbReference type="Proteomes" id="UP000015993">
    <property type="component" value="Unassembled WGS sequence"/>
</dbReference>
<dbReference type="PATRIC" id="fig|679199.3.peg.399"/>
<evidence type="ECO:0000256" key="8">
    <source>
        <dbReference type="ARBA" id="ARBA00022741"/>
    </source>
</evidence>